<accession>A0A420N7I8</accession>
<feature type="compositionally biased region" description="Polar residues" evidence="1">
    <location>
        <begin position="1"/>
        <end position="12"/>
    </location>
</feature>
<dbReference type="AlphaFoldDB" id="A0A420N7I8"/>
<feature type="region of interest" description="Disordered" evidence="1">
    <location>
        <begin position="1"/>
        <end position="27"/>
    </location>
</feature>
<evidence type="ECO:0000256" key="1">
    <source>
        <dbReference type="SAM" id="MobiDB-lite"/>
    </source>
</evidence>
<evidence type="ECO:0000313" key="2">
    <source>
        <dbReference type="EMBL" id="RKK76260.1"/>
    </source>
</evidence>
<sequence>MLPTPLQGTYQQDKADTDSVAGSEHGSLQRQKCAVTQLIYSLPLPSNHLNLEEEAI</sequence>
<dbReference type="EMBL" id="MRCX01000054">
    <property type="protein sequence ID" value="RKK76260.1"/>
    <property type="molecule type" value="Genomic_DNA"/>
</dbReference>
<protein>
    <submittedName>
        <fullName evidence="2">Uncharacterized protein</fullName>
    </submittedName>
</protein>
<comment type="caution">
    <text evidence="2">The sequence shown here is derived from an EMBL/GenBank/DDBJ whole genome shotgun (WGS) entry which is preliminary data.</text>
</comment>
<organism evidence="2 3">
    <name type="scientific">Fusarium oxysporum</name>
    <name type="common">Fusarium vascular wilt</name>
    <dbReference type="NCBI Taxonomy" id="5507"/>
    <lineage>
        <taxon>Eukaryota</taxon>
        <taxon>Fungi</taxon>
        <taxon>Dikarya</taxon>
        <taxon>Ascomycota</taxon>
        <taxon>Pezizomycotina</taxon>
        <taxon>Sordariomycetes</taxon>
        <taxon>Hypocreomycetidae</taxon>
        <taxon>Hypocreales</taxon>
        <taxon>Nectriaceae</taxon>
        <taxon>Fusarium</taxon>
        <taxon>Fusarium oxysporum species complex</taxon>
    </lineage>
</organism>
<evidence type="ECO:0000313" key="3">
    <source>
        <dbReference type="Proteomes" id="UP000285084"/>
    </source>
</evidence>
<dbReference type="Proteomes" id="UP000285084">
    <property type="component" value="Unassembled WGS sequence"/>
</dbReference>
<proteinExistence type="predicted"/>
<gene>
    <name evidence="2" type="ORF">BFJ69_g7146</name>
</gene>
<name>A0A420N7I8_FUSOX</name>
<reference evidence="2 3" key="1">
    <citation type="journal article" date="2018" name="Sci. Rep.">
        <title>Characterisation of pathogen-specific regions and novel effector candidates in Fusarium oxysporum f. sp. cepae.</title>
        <authorList>
            <person name="Armitage A.D."/>
            <person name="Taylor A."/>
            <person name="Sobczyk M.K."/>
            <person name="Baxter L."/>
            <person name="Greenfield B.P."/>
            <person name="Bates H.J."/>
            <person name="Wilson F."/>
            <person name="Jackson A.C."/>
            <person name="Ott S."/>
            <person name="Harrison R.J."/>
            <person name="Clarkson J.P."/>
        </authorList>
    </citation>
    <scope>NUCLEOTIDE SEQUENCE [LARGE SCALE GENOMIC DNA]</scope>
    <source>
        <strain evidence="2 3">Fo_A13</strain>
    </source>
</reference>